<accession>A0A856QQK1</accession>
<dbReference type="AlphaFoldDB" id="A0A856QQK1"/>
<organism evidence="1 2">
    <name type="scientific">Halomonas binhaiensis</name>
    <dbReference type="NCBI Taxonomy" id="2562282"/>
    <lineage>
        <taxon>Bacteria</taxon>
        <taxon>Pseudomonadati</taxon>
        <taxon>Pseudomonadota</taxon>
        <taxon>Gammaproteobacteria</taxon>
        <taxon>Oceanospirillales</taxon>
        <taxon>Halomonadaceae</taxon>
        <taxon>Halomonas</taxon>
    </lineage>
</organism>
<evidence type="ECO:0000313" key="1">
    <source>
        <dbReference type="EMBL" id="QEM82176.2"/>
    </source>
</evidence>
<evidence type="ECO:0000313" key="2">
    <source>
        <dbReference type="Proteomes" id="UP000324285"/>
    </source>
</evidence>
<dbReference type="GO" id="GO:0016740">
    <property type="term" value="F:transferase activity"/>
    <property type="evidence" value="ECO:0007669"/>
    <property type="project" value="UniProtKB-KW"/>
</dbReference>
<dbReference type="EMBL" id="CP038437">
    <property type="protein sequence ID" value="QEM82176.2"/>
    <property type="molecule type" value="Genomic_DNA"/>
</dbReference>
<dbReference type="RefSeq" id="WP_187774987.1">
    <property type="nucleotide sequence ID" value="NZ_CP038437.2"/>
</dbReference>
<keyword evidence="2" id="KW-1185">Reference proteome</keyword>
<sequence length="340" mass="39972">MRIYGMIQWWMDKAKIASFLSKLHVNAFKFSKQLSVKQDNLSKISKSDIVLFSVMKNEAHRLPFFIEYYRNLGVDHFILVDNASTDHFDQVVSGHDDITTFYTEGSYKDSNFGMHWANYLLRKYGTGHWCMTCDPDEFIVYPHMDTRNLKELTEYLSSVRQESFFTMMVDMYGDKPVEECHYEEGTNPVETCAYFDKAGYVKKISASLHNIWMQGGVRRRVFAKEKPEGAPALNKVTLVKWQRHFAYVESMHMALPRRLNECLDPRKTSGAVLHFKFISQLRNKVDVELEAKQHFNDSAEYKQYDKVIKERQELFDSTVSEKYEDWRTLAKLGMINKGEW</sequence>
<gene>
    <name evidence="1" type="ORF">E4T21_11930</name>
</gene>
<protein>
    <submittedName>
        <fullName evidence="1">Glycosyltransferase family 2 protein</fullName>
    </submittedName>
</protein>
<proteinExistence type="predicted"/>
<reference evidence="1" key="1">
    <citation type="submission" date="2021-02" db="EMBL/GenBank/DDBJ databases">
        <title>Strain Y2R2, a novel species of the genus Halomonas.</title>
        <authorList>
            <person name="Huang H."/>
        </authorList>
    </citation>
    <scope>NUCLEOTIDE SEQUENCE</scope>
    <source>
        <strain evidence="1">Y2R2</strain>
    </source>
</reference>
<name>A0A856QQK1_9GAMM</name>
<dbReference type="SUPFAM" id="SSF53448">
    <property type="entry name" value="Nucleotide-diphospho-sugar transferases"/>
    <property type="match status" value="1"/>
</dbReference>
<dbReference type="Gene3D" id="3.90.550.10">
    <property type="entry name" value="Spore Coat Polysaccharide Biosynthesis Protein SpsA, Chain A"/>
    <property type="match status" value="1"/>
</dbReference>
<dbReference type="KEGG" id="hbh:E4T21_11930"/>
<dbReference type="Pfam" id="PF13704">
    <property type="entry name" value="Glyco_tranf_2_4"/>
    <property type="match status" value="1"/>
</dbReference>
<dbReference type="Proteomes" id="UP000324285">
    <property type="component" value="Chromosome"/>
</dbReference>
<dbReference type="InterPro" id="IPR029044">
    <property type="entry name" value="Nucleotide-diphossugar_trans"/>
</dbReference>